<dbReference type="SUPFAM" id="SSF53448">
    <property type="entry name" value="Nucleotide-diphospho-sugar transferases"/>
    <property type="match status" value="1"/>
</dbReference>
<dbReference type="PANTHER" id="PTHR43532">
    <property type="entry name" value="GLUCOSE-1-PHOSPHATE THYMIDYLYLTRANSFERASE"/>
    <property type="match status" value="1"/>
</dbReference>
<dbReference type="GO" id="GO:0046872">
    <property type="term" value="F:metal ion binding"/>
    <property type="evidence" value="ECO:0007669"/>
    <property type="project" value="UniProtKB-KW"/>
</dbReference>
<gene>
    <name evidence="13" type="ORF">E6H02_07115</name>
</gene>
<dbReference type="Proteomes" id="UP000320393">
    <property type="component" value="Unassembled WGS sequence"/>
</dbReference>
<dbReference type="Gene3D" id="3.90.550.10">
    <property type="entry name" value="Spore Coat Polysaccharide Biosynthesis Protein SpsA, Chain A"/>
    <property type="match status" value="1"/>
</dbReference>
<keyword evidence="8" id="KW-0460">Magnesium</keyword>
<keyword evidence="7" id="KW-0479">Metal-binding</keyword>
<dbReference type="Pfam" id="PF00483">
    <property type="entry name" value="NTP_transferase"/>
    <property type="match status" value="1"/>
</dbReference>
<evidence type="ECO:0000259" key="12">
    <source>
        <dbReference type="Pfam" id="PF00483"/>
    </source>
</evidence>
<evidence type="ECO:0000256" key="10">
    <source>
        <dbReference type="ARBA" id="ARBA00032598"/>
    </source>
</evidence>
<evidence type="ECO:0000313" key="13">
    <source>
        <dbReference type="EMBL" id="TMJ11204.1"/>
    </source>
</evidence>
<reference evidence="13 14" key="1">
    <citation type="journal article" date="2019" name="Nat. Microbiol.">
        <title>Mediterranean grassland soil C-N compound turnover is dependent on rainfall and depth, and is mediated by genomically divergent microorganisms.</title>
        <authorList>
            <person name="Diamond S."/>
            <person name="Andeer P.F."/>
            <person name="Li Z."/>
            <person name="Crits-Christoph A."/>
            <person name="Burstein D."/>
            <person name="Anantharaman K."/>
            <person name="Lane K.R."/>
            <person name="Thomas B.C."/>
            <person name="Pan C."/>
            <person name="Northen T.R."/>
            <person name="Banfield J.F."/>
        </authorList>
    </citation>
    <scope>NUCLEOTIDE SEQUENCE [LARGE SCALE GENOMIC DNA]</scope>
    <source>
        <strain evidence="13">NP_5</strain>
    </source>
</reference>
<protein>
    <recommendedName>
        <fullName evidence="4">Glucose-1-phosphate thymidylyltransferase</fullName>
        <ecNumber evidence="3">2.7.7.24</ecNumber>
    </recommendedName>
    <alternativeName>
        <fullName evidence="10">dTDP-glucose pyrophosphorylase</fullName>
    </alternativeName>
    <alternativeName>
        <fullName evidence="9">dTDP-glucose synthase</fullName>
    </alternativeName>
</protein>
<evidence type="ECO:0000313" key="14">
    <source>
        <dbReference type="Proteomes" id="UP000320393"/>
    </source>
</evidence>
<keyword evidence="5 13" id="KW-0808">Transferase</keyword>
<evidence type="ECO:0000256" key="2">
    <source>
        <dbReference type="ARBA" id="ARBA00010480"/>
    </source>
</evidence>
<evidence type="ECO:0000256" key="7">
    <source>
        <dbReference type="ARBA" id="ARBA00022723"/>
    </source>
</evidence>
<dbReference type="PANTHER" id="PTHR43532:SF1">
    <property type="entry name" value="GLUCOSE-1-PHOSPHATE THYMIDYLYLTRANSFERASE 1"/>
    <property type="match status" value="1"/>
</dbReference>
<dbReference type="InterPro" id="IPR005907">
    <property type="entry name" value="G1P_thy_trans_s"/>
</dbReference>
<comment type="cofactor">
    <cofactor evidence="1">
        <name>Mg(2+)</name>
        <dbReference type="ChEBI" id="CHEBI:18420"/>
    </cofactor>
</comment>
<dbReference type="AlphaFoldDB" id="A0A537LT64"/>
<sequence>MEELKALVLSGGRGTRLRPLTYTSAKQLIPVANKPIIHFVLEQIAAVGIRDVGIIISPETGAAVRAAIGGGERWGIQTTYIPQESPGGLAHAVRTAQAFLQNSPFLMFLGDNLI</sequence>
<comment type="caution">
    <text evidence="13">The sequence shown here is derived from an EMBL/GenBank/DDBJ whole genome shotgun (WGS) entry which is preliminary data.</text>
</comment>
<dbReference type="GO" id="GO:0008879">
    <property type="term" value="F:glucose-1-phosphate thymidylyltransferase activity"/>
    <property type="evidence" value="ECO:0007669"/>
    <property type="project" value="UniProtKB-EC"/>
</dbReference>
<organism evidence="13 14">
    <name type="scientific">Candidatus Segetimicrobium genomatis</name>
    <dbReference type="NCBI Taxonomy" id="2569760"/>
    <lineage>
        <taxon>Bacteria</taxon>
        <taxon>Bacillati</taxon>
        <taxon>Candidatus Sysuimicrobiota</taxon>
        <taxon>Candidatus Sysuimicrobiia</taxon>
        <taxon>Candidatus Sysuimicrobiales</taxon>
        <taxon>Candidatus Segetimicrobiaceae</taxon>
        <taxon>Candidatus Segetimicrobium</taxon>
    </lineage>
</organism>
<dbReference type="EC" id="2.7.7.24" evidence="3"/>
<name>A0A537LT64_9BACT</name>
<dbReference type="InterPro" id="IPR005835">
    <property type="entry name" value="NTP_transferase_dom"/>
</dbReference>
<comment type="catalytic activity">
    <reaction evidence="11">
        <text>dTTP + alpha-D-glucose 1-phosphate + H(+) = dTDP-alpha-D-glucose + diphosphate</text>
        <dbReference type="Rhea" id="RHEA:15225"/>
        <dbReference type="ChEBI" id="CHEBI:15378"/>
        <dbReference type="ChEBI" id="CHEBI:33019"/>
        <dbReference type="ChEBI" id="CHEBI:37568"/>
        <dbReference type="ChEBI" id="CHEBI:57477"/>
        <dbReference type="ChEBI" id="CHEBI:58601"/>
        <dbReference type="EC" id="2.7.7.24"/>
    </reaction>
</comment>
<evidence type="ECO:0000256" key="6">
    <source>
        <dbReference type="ARBA" id="ARBA00022695"/>
    </source>
</evidence>
<comment type="similarity">
    <text evidence="2">Belongs to the glucose-1-phosphate thymidylyltransferase family.</text>
</comment>
<evidence type="ECO:0000256" key="5">
    <source>
        <dbReference type="ARBA" id="ARBA00022679"/>
    </source>
</evidence>
<proteinExistence type="inferred from homology"/>
<dbReference type="EMBL" id="VBAM01000243">
    <property type="protein sequence ID" value="TMJ11204.1"/>
    <property type="molecule type" value="Genomic_DNA"/>
</dbReference>
<evidence type="ECO:0000256" key="11">
    <source>
        <dbReference type="ARBA" id="ARBA00049336"/>
    </source>
</evidence>
<evidence type="ECO:0000256" key="3">
    <source>
        <dbReference type="ARBA" id="ARBA00012461"/>
    </source>
</evidence>
<dbReference type="InterPro" id="IPR029044">
    <property type="entry name" value="Nucleotide-diphossugar_trans"/>
</dbReference>
<feature type="non-terminal residue" evidence="13">
    <location>
        <position position="114"/>
    </location>
</feature>
<accession>A0A537LT64</accession>
<feature type="domain" description="Nucleotidyl transferase" evidence="12">
    <location>
        <begin position="5"/>
        <end position="114"/>
    </location>
</feature>
<evidence type="ECO:0000256" key="8">
    <source>
        <dbReference type="ARBA" id="ARBA00022842"/>
    </source>
</evidence>
<keyword evidence="6" id="KW-0548">Nucleotidyltransferase</keyword>
<evidence type="ECO:0000256" key="4">
    <source>
        <dbReference type="ARBA" id="ARBA00017654"/>
    </source>
</evidence>
<evidence type="ECO:0000256" key="1">
    <source>
        <dbReference type="ARBA" id="ARBA00001946"/>
    </source>
</evidence>
<evidence type="ECO:0000256" key="9">
    <source>
        <dbReference type="ARBA" id="ARBA00032492"/>
    </source>
</evidence>